<organism evidence="2 3">
    <name type="scientific">Cyphomyrmex costatus</name>
    <dbReference type="NCBI Taxonomy" id="456900"/>
    <lineage>
        <taxon>Eukaryota</taxon>
        <taxon>Metazoa</taxon>
        <taxon>Ecdysozoa</taxon>
        <taxon>Arthropoda</taxon>
        <taxon>Hexapoda</taxon>
        <taxon>Insecta</taxon>
        <taxon>Pterygota</taxon>
        <taxon>Neoptera</taxon>
        <taxon>Endopterygota</taxon>
        <taxon>Hymenoptera</taxon>
        <taxon>Apocrita</taxon>
        <taxon>Aculeata</taxon>
        <taxon>Formicoidea</taxon>
        <taxon>Formicidae</taxon>
        <taxon>Myrmicinae</taxon>
        <taxon>Cyphomyrmex</taxon>
    </lineage>
</organism>
<name>A0A151IA26_9HYME</name>
<feature type="compositionally biased region" description="Basic residues" evidence="1">
    <location>
        <begin position="117"/>
        <end position="127"/>
    </location>
</feature>
<feature type="compositionally biased region" description="Polar residues" evidence="1">
    <location>
        <begin position="129"/>
        <end position="154"/>
    </location>
</feature>
<sequence length="259" mass="29238">MSGRLGRGPRRWLNECGEIGEPEAKGARSFTIRLVRRIHKISSVSQPLTLRGTRNLVFHARIAASFVHASLYSTVESRMDSCDWTRMGNEDGEGMASTDAAASWQQCYTWCTPYSHPHPHHHPHHPRQYQGSQYQQLPGSASAATNASTHYSTNASQQHHLQLQSAQPPPLDQQQNFHPIRGQGGLRRIVPYDGSEKDRIEGSRKRGGLAKTEEEKESDYYDDLYPAPASSVRNKQRPSVILKRCIIRCSEMERLGQRP</sequence>
<feature type="compositionally biased region" description="Basic and acidic residues" evidence="1">
    <location>
        <begin position="194"/>
        <end position="204"/>
    </location>
</feature>
<protein>
    <submittedName>
        <fullName evidence="2">Uncharacterized protein</fullName>
    </submittedName>
</protein>
<accession>A0A151IA26</accession>
<gene>
    <name evidence="2" type="ORF">ALC62_13477</name>
</gene>
<dbReference type="AlphaFoldDB" id="A0A151IA26"/>
<keyword evidence="3" id="KW-1185">Reference proteome</keyword>
<evidence type="ECO:0000313" key="3">
    <source>
        <dbReference type="Proteomes" id="UP000078542"/>
    </source>
</evidence>
<dbReference type="Proteomes" id="UP000078542">
    <property type="component" value="Unassembled WGS sequence"/>
</dbReference>
<feature type="compositionally biased region" description="Low complexity" evidence="1">
    <location>
        <begin position="155"/>
        <end position="166"/>
    </location>
</feature>
<feature type="region of interest" description="Disordered" evidence="1">
    <location>
        <begin position="117"/>
        <end position="236"/>
    </location>
</feature>
<evidence type="ECO:0000313" key="2">
    <source>
        <dbReference type="EMBL" id="KYM95867.1"/>
    </source>
</evidence>
<evidence type="ECO:0000256" key="1">
    <source>
        <dbReference type="SAM" id="MobiDB-lite"/>
    </source>
</evidence>
<dbReference type="EMBL" id="KQ978260">
    <property type="protein sequence ID" value="KYM95867.1"/>
    <property type="molecule type" value="Genomic_DNA"/>
</dbReference>
<reference evidence="2 3" key="1">
    <citation type="submission" date="2016-03" db="EMBL/GenBank/DDBJ databases">
        <title>Cyphomyrmex costatus WGS genome.</title>
        <authorList>
            <person name="Nygaard S."/>
            <person name="Hu H."/>
            <person name="Boomsma J."/>
            <person name="Zhang G."/>
        </authorList>
    </citation>
    <scope>NUCLEOTIDE SEQUENCE [LARGE SCALE GENOMIC DNA]</scope>
    <source>
        <strain evidence="2">MS0001</strain>
        <tissue evidence="2">Whole body</tissue>
    </source>
</reference>
<proteinExistence type="predicted"/>